<reference evidence="9" key="1">
    <citation type="journal article" date="2019" name="Insects">
        <title>Expansion of Imaginal Disc Growth Factor Gene Family in Diptera Reflects the Evolution of Novel Functions.</title>
        <authorList>
            <person name="Zurovcova M."/>
            <person name="Benes V."/>
            <person name="Zurovec M."/>
            <person name="Kucerova L."/>
        </authorList>
    </citation>
    <scope>NUCLEOTIDE SEQUENCE</scope>
    <source>
        <tissue evidence="9">Larval silk glands</tissue>
    </source>
</reference>
<dbReference type="InterPro" id="IPR017853">
    <property type="entry name" value="GH"/>
</dbReference>
<dbReference type="SMART" id="SM00636">
    <property type="entry name" value="Glyco_18"/>
    <property type="match status" value="1"/>
</dbReference>
<dbReference type="AlphaFoldDB" id="A0A5Q0MU63"/>
<dbReference type="SUPFAM" id="SSF51445">
    <property type="entry name" value="(Trans)glycosidases"/>
    <property type="match status" value="1"/>
</dbReference>
<dbReference type="GO" id="GO:0008061">
    <property type="term" value="F:chitin binding"/>
    <property type="evidence" value="ECO:0007669"/>
    <property type="project" value="InterPro"/>
</dbReference>
<keyword evidence="5" id="KW-1015">Disulfide bond</keyword>
<evidence type="ECO:0000256" key="2">
    <source>
        <dbReference type="ARBA" id="ARBA00006606"/>
    </source>
</evidence>
<keyword evidence="3" id="KW-0964">Secreted</keyword>
<keyword evidence="4 7" id="KW-0732">Signal</keyword>
<dbReference type="PANTHER" id="PTHR11177:SF235">
    <property type="entry name" value="CHITINASE-LIKE PROTEIN IDGF1-RELATED"/>
    <property type="match status" value="1"/>
</dbReference>
<evidence type="ECO:0000256" key="4">
    <source>
        <dbReference type="ARBA" id="ARBA00022729"/>
    </source>
</evidence>
<evidence type="ECO:0000259" key="8">
    <source>
        <dbReference type="PROSITE" id="PS51910"/>
    </source>
</evidence>
<dbReference type="FunFam" id="3.20.20.80:FF:000071">
    <property type="entry name" value="Imaginal disc growth factor"/>
    <property type="match status" value="1"/>
</dbReference>
<dbReference type="Gene3D" id="3.20.20.80">
    <property type="entry name" value="Glycosidases"/>
    <property type="match status" value="1"/>
</dbReference>
<dbReference type="Gene3D" id="3.10.50.10">
    <property type="match status" value="1"/>
</dbReference>
<dbReference type="Pfam" id="PF00704">
    <property type="entry name" value="Glyco_hydro_18"/>
    <property type="match status" value="1"/>
</dbReference>
<comment type="similarity">
    <text evidence="2">Belongs to the glycosyl hydrolase 18 family. IDGF subfamily.</text>
</comment>
<gene>
    <name evidence="9" type="primary">Idgf</name>
</gene>
<sequence length="435" mass="48802">MARFLLAFALLAVAATSWANVETPKVFCYYDSRSYVRETQAKMLPQDMDPALSYCTHLIYGYASIAHDTHKLVALNPNLDLDQGHGNYRVVTQMKRKFPQLKVLLSVGGGADNEEPEKYNTLLESPEARTAFISSASVLLRNYGFDGLDLAWQFPVIKPKKIRGTFSSIWHGIKKTFSSKVVDEKSEEHRDQFTKLVQETKNALRHDNMLLTATVIPNVNSSLYFDTHAIMNNLDYVILDGYDYNTPMRNPKEADYTAPLYELLERNPELNINFLVTWWLKNGFPNSKLILSMPSFGRAWKLDSDSAISGVPPLHTDGVAPEGPYTKHAGLLSYPEICTKLQNPSNAKGIHTHLRKVTDPSKRYGTYAFRVPDDNGDGGMWVSYEDPDTAGNKAGYVRAKGLAGIAVNDLSLDDFRGLCTGDKFPILRAAKYRLE</sequence>
<dbReference type="InterPro" id="IPR029070">
    <property type="entry name" value="Chitinase_insertion_sf"/>
</dbReference>
<proteinExistence type="evidence at transcript level"/>
<dbReference type="PANTHER" id="PTHR11177">
    <property type="entry name" value="CHITINASE"/>
    <property type="match status" value="1"/>
</dbReference>
<dbReference type="InterPro" id="IPR050314">
    <property type="entry name" value="Glycosyl_Hydrlase_18"/>
</dbReference>
<evidence type="ECO:0000256" key="7">
    <source>
        <dbReference type="SAM" id="SignalP"/>
    </source>
</evidence>
<accession>A0A5Q0MU63</accession>
<dbReference type="GO" id="GO:0005975">
    <property type="term" value="P:carbohydrate metabolic process"/>
    <property type="evidence" value="ECO:0007669"/>
    <property type="project" value="InterPro"/>
</dbReference>
<dbReference type="FunFam" id="3.10.50.10:FF:000007">
    <property type="entry name" value="chitinase-like protein Idgf4"/>
    <property type="match status" value="1"/>
</dbReference>
<feature type="domain" description="GH18" evidence="8">
    <location>
        <begin position="24"/>
        <end position="435"/>
    </location>
</feature>
<dbReference type="InterPro" id="IPR011583">
    <property type="entry name" value="Chitinase_II/V-like_cat"/>
</dbReference>
<dbReference type="PROSITE" id="PS51910">
    <property type="entry name" value="GH18_2"/>
    <property type="match status" value="1"/>
</dbReference>
<dbReference type="GO" id="GO:0006032">
    <property type="term" value="P:chitin catabolic process"/>
    <property type="evidence" value="ECO:0007669"/>
    <property type="project" value="TreeGrafter"/>
</dbReference>
<name>A0A5Q0MU63_9NEOP</name>
<dbReference type="CDD" id="cd02873">
    <property type="entry name" value="GH18_IDGF"/>
    <property type="match status" value="1"/>
</dbReference>
<evidence type="ECO:0000256" key="1">
    <source>
        <dbReference type="ARBA" id="ARBA00004613"/>
    </source>
</evidence>
<evidence type="ECO:0000256" key="5">
    <source>
        <dbReference type="ARBA" id="ARBA00023157"/>
    </source>
</evidence>
<dbReference type="GO" id="GO:0004568">
    <property type="term" value="F:chitinase activity"/>
    <property type="evidence" value="ECO:0007669"/>
    <property type="project" value="TreeGrafter"/>
</dbReference>
<feature type="signal peptide" evidence="7">
    <location>
        <begin position="1"/>
        <end position="19"/>
    </location>
</feature>
<comment type="subcellular location">
    <subcellularLocation>
        <location evidence="1">Secreted</location>
    </subcellularLocation>
</comment>
<organism evidence="9">
    <name type="scientific">Hydropsyche angustipennis</name>
    <dbReference type="NCBI Taxonomy" id="329908"/>
    <lineage>
        <taxon>Eukaryota</taxon>
        <taxon>Metazoa</taxon>
        <taxon>Ecdysozoa</taxon>
        <taxon>Arthropoda</taxon>
        <taxon>Hexapoda</taxon>
        <taxon>Insecta</taxon>
        <taxon>Pterygota</taxon>
        <taxon>Neoptera</taxon>
        <taxon>Endopterygota</taxon>
        <taxon>Trichoptera</taxon>
        <taxon>Annulipalpia</taxon>
        <taxon>Hydropsychoidea</taxon>
        <taxon>Hydropsychidae</taxon>
        <taxon>Hydropsychinae</taxon>
        <taxon>Hydropsyche</taxon>
        <taxon>Hydropsyche</taxon>
    </lineage>
</organism>
<keyword evidence="6" id="KW-0325">Glycoprotein</keyword>
<protein>
    <submittedName>
        <fullName evidence="9">Imaginal disc growth factor</fullName>
    </submittedName>
</protein>
<dbReference type="SUPFAM" id="SSF54556">
    <property type="entry name" value="Chitinase insertion domain"/>
    <property type="match status" value="1"/>
</dbReference>
<dbReference type="InterPro" id="IPR015520">
    <property type="entry name" value="IDGF"/>
</dbReference>
<dbReference type="GO" id="GO:0005576">
    <property type="term" value="C:extracellular region"/>
    <property type="evidence" value="ECO:0007669"/>
    <property type="project" value="UniProtKB-SubCell"/>
</dbReference>
<evidence type="ECO:0000313" key="9">
    <source>
        <dbReference type="EMBL" id="QFZ95573.1"/>
    </source>
</evidence>
<dbReference type="InterPro" id="IPR001223">
    <property type="entry name" value="Glyco_hydro18_cat"/>
</dbReference>
<evidence type="ECO:0000256" key="3">
    <source>
        <dbReference type="ARBA" id="ARBA00022525"/>
    </source>
</evidence>
<evidence type="ECO:0000256" key="6">
    <source>
        <dbReference type="ARBA" id="ARBA00023180"/>
    </source>
</evidence>
<dbReference type="EMBL" id="MN520322">
    <property type="protein sequence ID" value="QFZ95573.1"/>
    <property type="molecule type" value="mRNA"/>
</dbReference>
<feature type="chain" id="PRO_5024377617" evidence="7">
    <location>
        <begin position="20"/>
        <end position="435"/>
    </location>
</feature>